<proteinExistence type="predicted"/>
<name>A0A0E9SPH2_ANGAN</name>
<dbReference type="EMBL" id="GBXM01066002">
    <property type="protein sequence ID" value="JAH42575.1"/>
    <property type="molecule type" value="Transcribed_RNA"/>
</dbReference>
<organism evidence="1">
    <name type="scientific">Anguilla anguilla</name>
    <name type="common">European freshwater eel</name>
    <name type="synonym">Muraena anguilla</name>
    <dbReference type="NCBI Taxonomy" id="7936"/>
    <lineage>
        <taxon>Eukaryota</taxon>
        <taxon>Metazoa</taxon>
        <taxon>Chordata</taxon>
        <taxon>Craniata</taxon>
        <taxon>Vertebrata</taxon>
        <taxon>Euteleostomi</taxon>
        <taxon>Actinopterygii</taxon>
        <taxon>Neopterygii</taxon>
        <taxon>Teleostei</taxon>
        <taxon>Anguilliformes</taxon>
        <taxon>Anguillidae</taxon>
        <taxon>Anguilla</taxon>
    </lineage>
</organism>
<reference evidence="1" key="1">
    <citation type="submission" date="2014-11" db="EMBL/GenBank/DDBJ databases">
        <authorList>
            <person name="Amaro Gonzalez C."/>
        </authorList>
    </citation>
    <scope>NUCLEOTIDE SEQUENCE</scope>
</reference>
<evidence type="ECO:0000313" key="1">
    <source>
        <dbReference type="EMBL" id="JAH42575.1"/>
    </source>
</evidence>
<reference evidence="1" key="2">
    <citation type="journal article" date="2015" name="Fish Shellfish Immunol.">
        <title>Early steps in the European eel (Anguilla anguilla)-Vibrio vulnificus interaction in the gills: Role of the RtxA13 toxin.</title>
        <authorList>
            <person name="Callol A."/>
            <person name="Pajuelo D."/>
            <person name="Ebbesson L."/>
            <person name="Teles M."/>
            <person name="MacKenzie S."/>
            <person name="Amaro C."/>
        </authorList>
    </citation>
    <scope>NUCLEOTIDE SEQUENCE</scope>
</reference>
<protein>
    <submittedName>
        <fullName evidence="1">Uncharacterized protein</fullName>
    </submittedName>
</protein>
<sequence>MPTVLLLPHRAYWDV</sequence>
<accession>A0A0E9SPH2</accession>